<name>A0ACB9F1J3_CICIN</name>
<organism evidence="1 2">
    <name type="scientific">Cichorium intybus</name>
    <name type="common">Chicory</name>
    <dbReference type="NCBI Taxonomy" id="13427"/>
    <lineage>
        <taxon>Eukaryota</taxon>
        <taxon>Viridiplantae</taxon>
        <taxon>Streptophyta</taxon>
        <taxon>Embryophyta</taxon>
        <taxon>Tracheophyta</taxon>
        <taxon>Spermatophyta</taxon>
        <taxon>Magnoliopsida</taxon>
        <taxon>eudicotyledons</taxon>
        <taxon>Gunneridae</taxon>
        <taxon>Pentapetalae</taxon>
        <taxon>asterids</taxon>
        <taxon>campanulids</taxon>
        <taxon>Asterales</taxon>
        <taxon>Asteraceae</taxon>
        <taxon>Cichorioideae</taxon>
        <taxon>Cichorieae</taxon>
        <taxon>Cichoriinae</taxon>
        <taxon>Cichorium</taxon>
    </lineage>
</organism>
<evidence type="ECO:0000313" key="1">
    <source>
        <dbReference type="EMBL" id="KAI3764561.1"/>
    </source>
</evidence>
<comment type="caution">
    <text evidence="1">The sequence shown here is derived from an EMBL/GenBank/DDBJ whole genome shotgun (WGS) entry which is preliminary data.</text>
</comment>
<dbReference type="Proteomes" id="UP001055811">
    <property type="component" value="Linkage Group LG03"/>
</dbReference>
<accession>A0ACB9F1J3</accession>
<protein>
    <submittedName>
        <fullName evidence="1">Uncharacterized protein</fullName>
    </submittedName>
</protein>
<reference evidence="1 2" key="2">
    <citation type="journal article" date="2022" name="Mol. Ecol. Resour.">
        <title>The genomes of chicory, endive, great burdock and yacon provide insights into Asteraceae paleo-polyploidization history and plant inulin production.</title>
        <authorList>
            <person name="Fan W."/>
            <person name="Wang S."/>
            <person name="Wang H."/>
            <person name="Wang A."/>
            <person name="Jiang F."/>
            <person name="Liu H."/>
            <person name="Zhao H."/>
            <person name="Xu D."/>
            <person name="Zhang Y."/>
        </authorList>
    </citation>
    <scope>NUCLEOTIDE SEQUENCE [LARGE SCALE GENOMIC DNA]</scope>
    <source>
        <strain evidence="2">cv. Punajuju</strain>
        <tissue evidence="1">Leaves</tissue>
    </source>
</reference>
<evidence type="ECO:0000313" key="2">
    <source>
        <dbReference type="Proteomes" id="UP001055811"/>
    </source>
</evidence>
<reference evidence="2" key="1">
    <citation type="journal article" date="2022" name="Mol. Ecol. Resour.">
        <title>The genomes of chicory, endive, great burdock and yacon provide insights into Asteraceae palaeo-polyploidization history and plant inulin production.</title>
        <authorList>
            <person name="Fan W."/>
            <person name="Wang S."/>
            <person name="Wang H."/>
            <person name="Wang A."/>
            <person name="Jiang F."/>
            <person name="Liu H."/>
            <person name="Zhao H."/>
            <person name="Xu D."/>
            <person name="Zhang Y."/>
        </authorList>
    </citation>
    <scope>NUCLEOTIDE SEQUENCE [LARGE SCALE GENOMIC DNA]</scope>
    <source>
        <strain evidence="2">cv. Punajuju</strain>
    </source>
</reference>
<keyword evidence="2" id="KW-1185">Reference proteome</keyword>
<dbReference type="EMBL" id="CM042011">
    <property type="protein sequence ID" value="KAI3764561.1"/>
    <property type="molecule type" value="Genomic_DNA"/>
</dbReference>
<proteinExistence type="predicted"/>
<gene>
    <name evidence="1" type="ORF">L2E82_14572</name>
</gene>
<sequence length="71" mass="7919">MNADCVFLFEFLLRFGPGVLFLVFFVPGKYLVTTFVVLFNLKFFSTIPPLCYKGAAALLVSPARLRPLVTA</sequence>